<evidence type="ECO:0000256" key="9">
    <source>
        <dbReference type="ARBA" id="ARBA00023679"/>
    </source>
</evidence>
<dbReference type="EC" id="3.6.1.22" evidence="4"/>
<reference evidence="11 12" key="1">
    <citation type="submission" date="2017-03" db="EMBL/GenBank/DDBJ databases">
        <title>Genome sequence of Geothermobacter sp. EPR-M, Deep-Sea Iron Reducer.</title>
        <authorList>
            <person name="Tully B."/>
            <person name="Savalia P."/>
            <person name="Abuyen K."/>
            <person name="Baughan C."/>
            <person name="Romero E."/>
            <person name="Ronkowski C."/>
            <person name="Torres B."/>
            <person name="Tremblay J."/>
            <person name="Trujillo A."/>
            <person name="Tyler M."/>
            <person name="Perez-Rodriguez I."/>
            <person name="Amend J."/>
        </authorList>
    </citation>
    <scope>NUCLEOTIDE SEQUENCE [LARGE SCALE GENOMIC DNA]</scope>
    <source>
        <strain evidence="11 12">EPR-M</strain>
    </source>
</reference>
<dbReference type="Proteomes" id="UP000193136">
    <property type="component" value="Unassembled WGS sequence"/>
</dbReference>
<dbReference type="GO" id="GO:0019677">
    <property type="term" value="P:NAD+ catabolic process"/>
    <property type="evidence" value="ECO:0007669"/>
    <property type="project" value="TreeGrafter"/>
</dbReference>
<evidence type="ECO:0000259" key="10">
    <source>
        <dbReference type="PROSITE" id="PS51462"/>
    </source>
</evidence>
<dbReference type="InterPro" id="IPR015797">
    <property type="entry name" value="NUDIX_hydrolase-like_dom_sf"/>
</dbReference>
<protein>
    <recommendedName>
        <fullName evidence="4">NAD(+) diphosphatase</fullName>
        <ecNumber evidence="4">3.6.1.22</ecNumber>
    </recommendedName>
</protein>
<sequence>MLPDSYSSPLHLPFNRTRLAGCFNLLTPDVDPGGDGVLLALQGPNLVFAGSPEQPLLPATTSALPPGKGRDLFLGLWQGQPLRLRILSRELSLPPGMSAAGLTTGRPHLPLEMLSLGGLGLQLNHWERNSRCCARCGGVLERLPGEWGKSCRGCGSTHFPHIHPCIIVIVQRPGEVLLTRKADWAPNRYSLVAGFVDVSECLEETVAREVREETGVEIADIRYIGSQAWPFPSQLMVGFRAEYVSGEIRVEEKELEDARWFALDALPDLPPRRSIARYLLDTCLGR</sequence>
<dbReference type="SUPFAM" id="SSF55811">
    <property type="entry name" value="Nudix"/>
    <property type="match status" value="2"/>
</dbReference>
<dbReference type="PROSITE" id="PS51462">
    <property type="entry name" value="NUDIX"/>
    <property type="match status" value="1"/>
</dbReference>
<dbReference type="GO" id="GO:0006742">
    <property type="term" value="P:NADP+ catabolic process"/>
    <property type="evidence" value="ECO:0007669"/>
    <property type="project" value="TreeGrafter"/>
</dbReference>
<dbReference type="Pfam" id="PF00293">
    <property type="entry name" value="NUDIX"/>
    <property type="match status" value="1"/>
</dbReference>
<comment type="similarity">
    <text evidence="3">Belongs to the Nudix hydrolase family. NudC subfamily.</text>
</comment>
<dbReference type="CDD" id="cd03429">
    <property type="entry name" value="NUDIX_NADH_pyrophosphatase_Nudt13"/>
    <property type="match status" value="1"/>
</dbReference>
<dbReference type="RefSeq" id="WP_085010450.1">
    <property type="nucleotide sequence ID" value="NZ_NAAD01000010.1"/>
</dbReference>
<dbReference type="NCBIfam" id="NF001299">
    <property type="entry name" value="PRK00241.1"/>
    <property type="match status" value="1"/>
</dbReference>
<dbReference type="GO" id="GO:0046872">
    <property type="term" value="F:metal ion binding"/>
    <property type="evidence" value="ECO:0007669"/>
    <property type="project" value="UniProtKB-KW"/>
</dbReference>
<evidence type="ECO:0000256" key="2">
    <source>
        <dbReference type="ARBA" id="ARBA00001947"/>
    </source>
</evidence>
<organism evidence="11 12">
    <name type="scientific">Geothermobacter hydrogeniphilus</name>
    <dbReference type="NCBI Taxonomy" id="1969733"/>
    <lineage>
        <taxon>Bacteria</taxon>
        <taxon>Pseudomonadati</taxon>
        <taxon>Thermodesulfobacteriota</taxon>
        <taxon>Desulfuromonadia</taxon>
        <taxon>Desulfuromonadales</taxon>
        <taxon>Geothermobacteraceae</taxon>
        <taxon>Geothermobacter</taxon>
    </lineage>
</organism>
<dbReference type="InterPro" id="IPR015375">
    <property type="entry name" value="NADH_PPase-like_N"/>
</dbReference>
<dbReference type="Pfam" id="PF09296">
    <property type="entry name" value="NUDIX-like"/>
    <property type="match status" value="1"/>
</dbReference>
<comment type="cofactor">
    <cofactor evidence="1">
        <name>Mg(2+)</name>
        <dbReference type="ChEBI" id="CHEBI:18420"/>
    </cofactor>
</comment>
<evidence type="ECO:0000313" key="11">
    <source>
        <dbReference type="EMBL" id="ORJ59801.1"/>
    </source>
</evidence>
<keyword evidence="5" id="KW-0479">Metal-binding</keyword>
<name>A0A1X0Y3L2_9BACT</name>
<gene>
    <name evidence="11" type="ORF">B5V00_08995</name>
</gene>
<evidence type="ECO:0000256" key="4">
    <source>
        <dbReference type="ARBA" id="ARBA00012381"/>
    </source>
</evidence>
<keyword evidence="7" id="KW-0460">Magnesium</keyword>
<evidence type="ECO:0000256" key="8">
    <source>
        <dbReference type="ARBA" id="ARBA00023027"/>
    </source>
</evidence>
<dbReference type="InterPro" id="IPR050241">
    <property type="entry name" value="NAD-cap_RNA_hydrolase_NudC"/>
</dbReference>
<comment type="caution">
    <text evidence="11">The sequence shown here is derived from an EMBL/GenBank/DDBJ whole genome shotgun (WGS) entry which is preliminary data.</text>
</comment>
<comment type="cofactor">
    <cofactor evidence="2">
        <name>Zn(2+)</name>
        <dbReference type="ChEBI" id="CHEBI:29105"/>
    </cofactor>
</comment>
<dbReference type="Gene3D" id="3.90.79.10">
    <property type="entry name" value="Nucleoside Triphosphate Pyrophosphohydrolase"/>
    <property type="match status" value="1"/>
</dbReference>
<evidence type="ECO:0000256" key="5">
    <source>
        <dbReference type="ARBA" id="ARBA00022723"/>
    </source>
</evidence>
<accession>A0A1X0Y3L2</accession>
<proteinExistence type="inferred from homology"/>
<dbReference type="OrthoDB" id="9791656at2"/>
<evidence type="ECO:0000313" key="12">
    <source>
        <dbReference type="Proteomes" id="UP000193136"/>
    </source>
</evidence>
<keyword evidence="12" id="KW-1185">Reference proteome</keyword>
<dbReference type="EMBL" id="NAAD01000010">
    <property type="protein sequence ID" value="ORJ59801.1"/>
    <property type="molecule type" value="Genomic_DNA"/>
</dbReference>
<evidence type="ECO:0000256" key="3">
    <source>
        <dbReference type="ARBA" id="ARBA00009595"/>
    </source>
</evidence>
<dbReference type="PANTHER" id="PTHR42904">
    <property type="entry name" value="NUDIX HYDROLASE, NUDC SUBFAMILY"/>
    <property type="match status" value="1"/>
</dbReference>
<dbReference type="AlphaFoldDB" id="A0A1X0Y3L2"/>
<dbReference type="InterPro" id="IPR020084">
    <property type="entry name" value="NUDIX_hydrolase_CS"/>
</dbReference>
<dbReference type="PROSITE" id="PS00893">
    <property type="entry name" value="NUDIX_BOX"/>
    <property type="match status" value="1"/>
</dbReference>
<dbReference type="STRING" id="1969733.B5V00_08995"/>
<comment type="catalytic activity">
    <reaction evidence="9">
        <text>a 5'-end NAD(+)-phospho-ribonucleoside in mRNA + H2O = a 5'-end phospho-adenosine-phospho-ribonucleoside in mRNA + beta-nicotinamide D-ribonucleotide + 2 H(+)</text>
        <dbReference type="Rhea" id="RHEA:60876"/>
        <dbReference type="Rhea" id="RHEA-COMP:15698"/>
        <dbReference type="Rhea" id="RHEA-COMP:15719"/>
        <dbReference type="ChEBI" id="CHEBI:14649"/>
        <dbReference type="ChEBI" id="CHEBI:15377"/>
        <dbReference type="ChEBI" id="CHEBI:15378"/>
        <dbReference type="ChEBI" id="CHEBI:144029"/>
        <dbReference type="ChEBI" id="CHEBI:144051"/>
    </reaction>
    <physiologicalReaction direction="left-to-right" evidence="9">
        <dbReference type="Rhea" id="RHEA:60877"/>
    </physiologicalReaction>
</comment>
<dbReference type="GO" id="GO:0005829">
    <property type="term" value="C:cytosol"/>
    <property type="evidence" value="ECO:0007669"/>
    <property type="project" value="TreeGrafter"/>
</dbReference>
<dbReference type="PANTHER" id="PTHR42904:SF6">
    <property type="entry name" value="NAD-CAPPED RNA HYDROLASE NUDT12"/>
    <property type="match status" value="1"/>
</dbReference>
<feature type="domain" description="Nudix hydrolase" evidence="10">
    <location>
        <begin position="160"/>
        <end position="283"/>
    </location>
</feature>
<dbReference type="Gene3D" id="3.90.79.20">
    <property type="match status" value="1"/>
</dbReference>
<keyword evidence="8" id="KW-0520">NAD</keyword>
<dbReference type="InterPro" id="IPR000086">
    <property type="entry name" value="NUDIX_hydrolase_dom"/>
</dbReference>
<evidence type="ECO:0000256" key="6">
    <source>
        <dbReference type="ARBA" id="ARBA00022801"/>
    </source>
</evidence>
<keyword evidence="6" id="KW-0378">Hydrolase</keyword>
<evidence type="ECO:0000256" key="1">
    <source>
        <dbReference type="ARBA" id="ARBA00001946"/>
    </source>
</evidence>
<dbReference type="GO" id="GO:0035529">
    <property type="term" value="F:NADH pyrophosphatase activity"/>
    <property type="evidence" value="ECO:0007669"/>
    <property type="project" value="TreeGrafter"/>
</dbReference>
<dbReference type="InterPro" id="IPR049734">
    <property type="entry name" value="NudC-like_C"/>
</dbReference>
<evidence type="ECO:0000256" key="7">
    <source>
        <dbReference type="ARBA" id="ARBA00022842"/>
    </source>
</evidence>